<protein>
    <recommendedName>
        <fullName evidence="4">PEP-CTERM protein-sorting domain-containing protein</fullName>
    </recommendedName>
</protein>
<gene>
    <name evidence="2" type="ORF">RZN69_14415</name>
</gene>
<dbReference type="EMBL" id="CP136920">
    <property type="protein sequence ID" value="WOO39815.1"/>
    <property type="molecule type" value="Genomic_DNA"/>
</dbReference>
<evidence type="ECO:0000313" key="3">
    <source>
        <dbReference type="Proteomes" id="UP001304300"/>
    </source>
</evidence>
<evidence type="ECO:0000256" key="1">
    <source>
        <dbReference type="SAM" id="SignalP"/>
    </source>
</evidence>
<evidence type="ECO:0008006" key="4">
    <source>
        <dbReference type="Google" id="ProtNLM"/>
    </source>
</evidence>
<dbReference type="RefSeq" id="WP_317831836.1">
    <property type="nucleotide sequence ID" value="NZ_CP136920.1"/>
</dbReference>
<feature type="chain" id="PRO_5043040357" description="PEP-CTERM protein-sorting domain-containing protein" evidence="1">
    <location>
        <begin position="26"/>
        <end position="213"/>
    </location>
</feature>
<dbReference type="KEGG" id="puo:RZN69_14415"/>
<sequence>MSHKRKCKAATTTVTSLVAASSVQGAIQYFDQSNEYHVGFRINVDVDWNIDGEGDSEAELIVDYGGHYVGLSNYPYFAAIAVKITNQTTNYIVGVSGNFAYRPHTSIISSSYLGNQIGFTTGVAGYFGFRFENGGTTLYGWAQITMFDKTNPAGPGVTMHQWAYEDDGGSIRVGDTGVIPEPAAVATGLGALALGAAGLRRWRKAKQLHKSSF</sequence>
<feature type="signal peptide" evidence="1">
    <location>
        <begin position="1"/>
        <end position="25"/>
    </location>
</feature>
<dbReference type="Proteomes" id="UP001304300">
    <property type="component" value="Chromosome"/>
</dbReference>
<organism evidence="2 3">
    <name type="scientific">Rubellicoccus peritrichatus</name>
    <dbReference type="NCBI Taxonomy" id="3080537"/>
    <lineage>
        <taxon>Bacteria</taxon>
        <taxon>Pseudomonadati</taxon>
        <taxon>Verrucomicrobiota</taxon>
        <taxon>Opitutia</taxon>
        <taxon>Puniceicoccales</taxon>
        <taxon>Cerasicoccaceae</taxon>
        <taxon>Rubellicoccus</taxon>
    </lineage>
</organism>
<evidence type="ECO:0000313" key="2">
    <source>
        <dbReference type="EMBL" id="WOO39815.1"/>
    </source>
</evidence>
<keyword evidence="1" id="KW-0732">Signal</keyword>
<accession>A0AAQ3L5W4</accession>
<keyword evidence="3" id="KW-1185">Reference proteome</keyword>
<proteinExistence type="predicted"/>
<name>A0AAQ3L5W4_9BACT</name>
<reference evidence="2 3" key="1">
    <citation type="submission" date="2023-10" db="EMBL/GenBank/DDBJ databases">
        <title>Rubellicoccus peritrichatus gen. nov., sp. nov., isolated from an algae of coral reef tank.</title>
        <authorList>
            <person name="Luo J."/>
        </authorList>
    </citation>
    <scope>NUCLEOTIDE SEQUENCE [LARGE SCALE GENOMIC DNA]</scope>
    <source>
        <strain evidence="2 3">CR14</strain>
    </source>
</reference>
<dbReference type="AlphaFoldDB" id="A0AAQ3L5W4"/>